<sequence length="74" mass="8463">MAFTTRYCRRQIQQPNFTTTANRTQEEGNSQAAGTELKGPLSLITHVCGWRPPYTRRQGLEATAAWYRSPHPQQ</sequence>
<gene>
    <name evidence="1" type="ORF">C6Q15_07475</name>
</gene>
<protein>
    <submittedName>
        <fullName evidence="1">Uncharacterized protein</fullName>
    </submittedName>
</protein>
<comment type="caution">
    <text evidence="1">The sequence shown here is derived from an EMBL/GenBank/DDBJ whole genome shotgun (WGS) entry which is preliminary data.</text>
</comment>
<dbReference type="Proteomes" id="UP000238982">
    <property type="component" value="Unassembled WGS sequence"/>
</dbReference>
<dbReference type="AlphaFoldDB" id="A0A2S9MX16"/>
<organism evidence="1 2">
    <name type="scientific">Burkholderia multivorans</name>
    <dbReference type="NCBI Taxonomy" id="87883"/>
    <lineage>
        <taxon>Bacteria</taxon>
        <taxon>Pseudomonadati</taxon>
        <taxon>Pseudomonadota</taxon>
        <taxon>Betaproteobacteria</taxon>
        <taxon>Burkholderiales</taxon>
        <taxon>Burkholderiaceae</taxon>
        <taxon>Burkholderia</taxon>
        <taxon>Burkholderia cepacia complex</taxon>
    </lineage>
</organism>
<accession>A0A2S9MX16</accession>
<evidence type="ECO:0000313" key="2">
    <source>
        <dbReference type="Proteomes" id="UP000238982"/>
    </source>
</evidence>
<name>A0A2S9MX16_9BURK</name>
<reference evidence="1 2" key="1">
    <citation type="submission" date="2018-03" db="EMBL/GenBank/DDBJ databases">
        <authorList>
            <person name="Keele B.F."/>
        </authorList>
    </citation>
    <scope>NUCLEOTIDE SEQUENCE [LARGE SCALE GENOMIC DNA]</scope>
    <source>
        <strain evidence="1 2">AU19729</strain>
    </source>
</reference>
<evidence type="ECO:0000313" key="1">
    <source>
        <dbReference type="EMBL" id="PRF63900.1"/>
    </source>
</evidence>
<proteinExistence type="predicted"/>
<dbReference type="EMBL" id="PVGH01000034">
    <property type="protein sequence ID" value="PRF63900.1"/>
    <property type="molecule type" value="Genomic_DNA"/>
</dbReference>